<comment type="pathway">
    <text evidence="6">Carbohydrate biosynthesis; gluconeogenesis.</text>
</comment>
<dbReference type="GO" id="GO:0042132">
    <property type="term" value="F:fructose 1,6-bisphosphate 1-phosphatase activity"/>
    <property type="evidence" value="ECO:0007669"/>
    <property type="project" value="UniProtKB-EC"/>
</dbReference>
<evidence type="ECO:0000313" key="29">
    <source>
        <dbReference type="WBParaSite" id="nOo.2.0.1.t02879-RA"/>
    </source>
</evidence>
<evidence type="ECO:0000313" key="27">
    <source>
        <dbReference type="EMBL" id="VDK67321.1"/>
    </source>
</evidence>
<evidence type="ECO:0000256" key="12">
    <source>
        <dbReference type="ARBA" id="ARBA00022801"/>
    </source>
</evidence>
<dbReference type="PANTHER" id="PTHR11556:SF1">
    <property type="entry name" value="FRUCTOSE-BISPHOSPHATASE"/>
    <property type="match status" value="1"/>
</dbReference>
<dbReference type="GO" id="GO:0030388">
    <property type="term" value="P:fructose 1,6-bisphosphate metabolic process"/>
    <property type="evidence" value="ECO:0007669"/>
    <property type="project" value="TreeGrafter"/>
</dbReference>
<feature type="domain" description="Fructose-1-6-bisphosphatase class I N-terminal" evidence="25">
    <location>
        <begin position="85"/>
        <end position="272"/>
    </location>
</feature>
<dbReference type="WBParaSite" id="nOo.2.0.1.t02879-RA">
    <property type="protein sequence ID" value="nOo.2.0.1.t02879-RA"/>
    <property type="gene ID" value="nOo.2.0.1.g02879"/>
</dbReference>
<dbReference type="GO" id="GO:0006094">
    <property type="term" value="P:gluconeogenesis"/>
    <property type="evidence" value="ECO:0007669"/>
    <property type="project" value="UniProtKB-UniPathway"/>
</dbReference>
<dbReference type="InterPro" id="IPR028343">
    <property type="entry name" value="FBPtase"/>
</dbReference>
<dbReference type="EMBL" id="UYRW01000496">
    <property type="protein sequence ID" value="VDK67321.1"/>
    <property type="molecule type" value="Genomic_DNA"/>
</dbReference>
<evidence type="ECO:0000256" key="8">
    <source>
        <dbReference type="ARBA" id="ARBA00013093"/>
    </source>
</evidence>
<dbReference type="GO" id="GO:0006000">
    <property type="term" value="P:fructose metabolic process"/>
    <property type="evidence" value="ECO:0007669"/>
    <property type="project" value="TreeGrafter"/>
</dbReference>
<comment type="subcellular location">
    <subcellularLocation>
        <location evidence="5">Cell junction</location>
    </subcellularLocation>
    <subcellularLocation>
        <location evidence="4">Cytoplasm</location>
        <location evidence="4">Myofibril</location>
        <location evidence="4">Sarcomere</location>
        <location evidence="4">Z line</location>
    </subcellularLocation>
    <subcellularLocation>
        <location evidence="3">Nucleus</location>
    </subcellularLocation>
</comment>
<dbReference type="Pfam" id="PF18913">
    <property type="entry name" value="FBPase_C"/>
    <property type="match status" value="1"/>
</dbReference>
<keyword evidence="15" id="KW-0965">Cell junction</keyword>
<evidence type="ECO:0000256" key="13">
    <source>
        <dbReference type="ARBA" id="ARBA00022837"/>
    </source>
</evidence>
<dbReference type="NCBIfam" id="NF006778">
    <property type="entry name" value="PRK09293.1-1"/>
    <property type="match status" value="1"/>
</dbReference>
<dbReference type="GO" id="GO:0046872">
    <property type="term" value="F:metal ion binding"/>
    <property type="evidence" value="ECO:0007669"/>
    <property type="project" value="UniProtKB-KW"/>
</dbReference>
<evidence type="ECO:0000256" key="23">
    <source>
        <dbReference type="ARBA" id="ARBA00043165"/>
    </source>
</evidence>
<keyword evidence="14" id="KW-0460">Magnesium</keyword>
<keyword evidence="17 24" id="KW-0119">Carbohydrate metabolism</keyword>
<dbReference type="STRING" id="42157.A0A182E4F9"/>
<dbReference type="NCBIfam" id="NF006779">
    <property type="entry name" value="PRK09293.1-3"/>
    <property type="match status" value="1"/>
</dbReference>
<dbReference type="PIRSF" id="PIRSF000904">
    <property type="entry name" value="FBPtase_SBPase"/>
    <property type="match status" value="1"/>
</dbReference>
<evidence type="ECO:0000256" key="9">
    <source>
        <dbReference type="ARBA" id="ARBA00022490"/>
    </source>
</evidence>
<dbReference type="PANTHER" id="PTHR11556">
    <property type="entry name" value="FRUCTOSE-1,6-BISPHOSPHATASE-RELATED"/>
    <property type="match status" value="1"/>
</dbReference>
<dbReference type="GO" id="GO:0005986">
    <property type="term" value="P:sucrose biosynthetic process"/>
    <property type="evidence" value="ECO:0007669"/>
    <property type="project" value="TreeGrafter"/>
</dbReference>
<evidence type="ECO:0000256" key="3">
    <source>
        <dbReference type="ARBA" id="ARBA00004123"/>
    </source>
</evidence>
<dbReference type="InterPro" id="IPR044015">
    <property type="entry name" value="FBPase_C_dom"/>
</dbReference>
<feature type="domain" description="Fructose-1-6-bisphosphatase class 1 C-terminal" evidence="26">
    <location>
        <begin position="277"/>
        <end position="405"/>
    </location>
</feature>
<keyword evidence="12 24" id="KW-0378">Hydrolase</keyword>
<evidence type="ECO:0000256" key="5">
    <source>
        <dbReference type="ARBA" id="ARBA00004282"/>
    </source>
</evidence>
<accession>A0A182E4F9</accession>
<keyword evidence="16" id="KW-0539">Nucleus</keyword>
<evidence type="ECO:0000256" key="22">
    <source>
        <dbReference type="ARBA" id="ARBA00042757"/>
    </source>
</evidence>
<evidence type="ECO:0000313" key="28">
    <source>
        <dbReference type="Proteomes" id="UP000271087"/>
    </source>
</evidence>
<dbReference type="PROSITE" id="PS00124">
    <property type="entry name" value="FBPASE"/>
    <property type="match status" value="1"/>
</dbReference>
<sequence length="411" mass="45341">MTEKLDGRMDGWKVGDGNKIWRKEKNDTNACIKHLSLPSVSIAAAAAIAVGCRNKKNKESKAKTREFEMRRASKAAEYGMETDAMTLQRFVLQDQRRHPTATGDLTNLLTSLLTAIKAISSAVRKAGIVRLTGLAGTQNIQGEDVKKLDIISNEYMINMLQSSYTTCAMISEENDELIEVPPSKQGKYIVTFDPLDGSSNIDCLASIGTIFGIYKRQSDGPISMTDFLQKGRNIVAAGYALYGSATMLVLSTGRGVNGFTLDPSVGEFILTNRQMKIPQKGKIYSVNEGNTSKWSKGIQEYVHTRKFPSEGQQAMNARYVGSMVSDIHRTLLYGGIFMYPGMKDKPMGKLRLLYENIPMAYIIEQAGGMATNGTKPILDIVPTSIHDRSPLFLGSPDDVQELLDFIKKYDS</sequence>
<evidence type="ECO:0000256" key="6">
    <source>
        <dbReference type="ARBA" id="ARBA00004742"/>
    </source>
</evidence>
<comment type="cofactor">
    <cofactor evidence="2">
        <name>Mg(2+)</name>
        <dbReference type="ChEBI" id="CHEBI:18420"/>
    </cofactor>
</comment>
<dbReference type="FunFam" id="3.30.540.10:FF:000005">
    <property type="entry name" value="Fructose-1,6-bisphosphatase isozyme 2"/>
    <property type="match status" value="1"/>
</dbReference>
<reference evidence="29" key="1">
    <citation type="submission" date="2016-06" db="UniProtKB">
        <authorList>
            <consortium name="WormBaseParasite"/>
        </authorList>
    </citation>
    <scope>IDENTIFICATION</scope>
</reference>
<dbReference type="GO" id="GO:0070161">
    <property type="term" value="C:anchoring junction"/>
    <property type="evidence" value="ECO:0007669"/>
    <property type="project" value="UniProtKB-SubCell"/>
</dbReference>
<keyword evidence="28" id="KW-1185">Reference proteome</keyword>
<dbReference type="OrthoDB" id="10256725at2759"/>
<keyword evidence="10" id="KW-0597">Phosphoprotein</keyword>
<evidence type="ECO:0000256" key="11">
    <source>
        <dbReference type="ARBA" id="ARBA00022723"/>
    </source>
</evidence>
<evidence type="ECO:0000256" key="2">
    <source>
        <dbReference type="ARBA" id="ARBA00001946"/>
    </source>
</evidence>
<evidence type="ECO:0000256" key="21">
    <source>
        <dbReference type="ARBA" id="ARBA00040321"/>
    </source>
</evidence>
<evidence type="ECO:0000259" key="26">
    <source>
        <dbReference type="Pfam" id="PF18913"/>
    </source>
</evidence>
<evidence type="ECO:0000256" key="16">
    <source>
        <dbReference type="ARBA" id="ARBA00023242"/>
    </source>
</evidence>
<dbReference type="InterPro" id="IPR033391">
    <property type="entry name" value="FBPase_N"/>
</dbReference>
<dbReference type="GO" id="GO:0005634">
    <property type="term" value="C:nucleus"/>
    <property type="evidence" value="ECO:0007669"/>
    <property type="project" value="UniProtKB-SubCell"/>
</dbReference>
<dbReference type="UniPathway" id="UPA00138"/>
<keyword evidence="11" id="KW-0479">Metal-binding</keyword>
<reference evidence="27 28" key="2">
    <citation type="submission" date="2018-08" db="EMBL/GenBank/DDBJ databases">
        <authorList>
            <person name="Laetsch R D."/>
            <person name="Stevens L."/>
            <person name="Kumar S."/>
            <person name="Blaxter L. M."/>
        </authorList>
    </citation>
    <scope>NUCLEOTIDE SEQUENCE [LARGE SCALE GENOMIC DNA]</scope>
</reference>
<evidence type="ECO:0000256" key="20">
    <source>
        <dbReference type="ARBA" id="ARBA00038670"/>
    </source>
</evidence>
<protein>
    <recommendedName>
        <fullName evidence="21">Fructose-1,6-bisphosphatase isozyme 2</fullName>
        <ecNumber evidence="8">3.1.3.11</ecNumber>
    </recommendedName>
    <alternativeName>
        <fullName evidence="18">D-fructose-1,6-bisphosphate 1-phosphohydrolase</fullName>
    </alternativeName>
    <alternativeName>
        <fullName evidence="22">D-fructose-1,6-bisphosphate 1-phosphohydrolase 2</fullName>
    </alternativeName>
    <alternativeName>
        <fullName evidence="23">Muscle FBPase</fullName>
    </alternativeName>
</protein>
<dbReference type="InterPro" id="IPR000146">
    <property type="entry name" value="FBPase_class-1"/>
</dbReference>
<evidence type="ECO:0000259" key="25">
    <source>
        <dbReference type="Pfam" id="PF00316"/>
    </source>
</evidence>
<evidence type="ECO:0000256" key="7">
    <source>
        <dbReference type="ARBA" id="ARBA00010941"/>
    </source>
</evidence>
<dbReference type="HAMAP" id="MF_01855">
    <property type="entry name" value="FBPase_class1"/>
    <property type="match status" value="1"/>
</dbReference>
<dbReference type="GO" id="GO:0006002">
    <property type="term" value="P:fructose 6-phosphate metabolic process"/>
    <property type="evidence" value="ECO:0007669"/>
    <property type="project" value="TreeGrafter"/>
</dbReference>
<evidence type="ECO:0000256" key="1">
    <source>
        <dbReference type="ARBA" id="ARBA00001273"/>
    </source>
</evidence>
<evidence type="ECO:0000256" key="14">
    <source>
        <dbReference type="ARBA" id="ARBA00022842"/>
    </source>
</evidence>
<evidence type="ECO:0000256" key="18">
    <source>
        <dbReference type="ARBA" id="ARBA00032973"/>
    </source>
</evidence>
<evidence type="ECO:0000256" key="17">
    <source>
        <dbReference type="ARBA" id="ARBA00023277"/>
    </source>
</evidence>
<dbReference type="SUPFAM" id="SSF56655">
    <property type="entry name" value="Carbohydrate phosphatase"/>
    <property type="match status" value="1"/>
</dbReference>
<dbReference type="GO" id="GO:0030018">
    <property type="term" value="C:Z disc"/>
    <property type="evidence" value="ECO:0007669"/>
    <property type="project" value="UniProtKB-SubCell"/>
</dbReference>
<evidence type="ECO:0000256" key="24">
    <source>
        <dbReference type="RuleBase" id="RU000508"/>
    </source>
</evidence>
<comment type="catalytic activity">
    <reaction evidence="1">
        <text>beta-D-fructose 1,6-bisphosphate + H2O = beta-D-fructose 6-phosphate + phosphate</text>
        <dbReference type="Rhea" id="RHEA:11064"/>
        <dbReference type="ChEBI" id="CHEBI:15377"/>
        <dbReference type="ChEBI" id="CHEBI:32966"/>
        <dbReference type="ChEBI" id="CHEBI:43474"/>
        <dbReference type="ChEBI" id="CHEBI:57634"/>
        <dbReference type="EC" id="3.1.3.11"/>
    </reaction>
</comment>
<dbReference type="Gene3D" id="3.30.540.10">
    <property type="entry name" value="Fructose-1,6-Bisphosphatase, subunit A, domain 1"/>
    <property type="match status" value="1"/>
</dbReference>
<dbReference type="PRINTS" id="PR00115">
    <property type="entry name" value="F16BPHPHTASE"/>
</dbReference>
<comment type="similarity">
    <text evidence="7 24">Belongs to the FBPase class 1 family.</text>
</comment>
<keyword evidence="9" id="KW-0963">Cytoplasm</keyword>
<evidence type="ECO:0000256" key="19">
    <source>
        <dbReference type="ARBA" id="ARBA00037516"/>
    </source>
</evidence>
<dbReference type="PIRSF" id="PIRSF500210">
    <property type="entry name" value="FBPtase"/>
    <property type="match status" value="1"/>
</dbReference>
<dbReference type="GO" id="GO:0005829">
    <property type="term" value="C:cytosol"/>
    <property type="evidence" value="ECO:0007669"/>
    <property type="project" value="TreeGrafter"/>
</dbReference>
<dbReference type="FunFam" id="3.40.190.80:FF:000001">
    <property type="entry name" value="Fructose-1,6-bisphosphatase class 1"/>
    <property type="match status" value="1"/>
</dbReference>
<evidence type="ECO:0000256" key="15">
    <source>
        <dbReference type="ARBA" id="ARBA00022949"/>
    </source>
</evidence>
<dbReference type="Pfam" id="PF00316">
    <property type="entry name" value="FBPase"/>
    <property type="match status" value="1"/>
</dbReference>
<name>A0A182E4F9_ONCOC</name>
<evidence type="ECO:0000256" key="10">
    <source>
        <dbReference type="ARBA" id="ARBA00022553"/>
    </source>
</evidence>
<dbReference type="Proteomes" id="UP000271087">
    <property type="component" value="Unassembled WGS sequence"/>
</dbReference>
<dbReference type="CDD" id="cd00354">
    <property type="entry name" value="FBPase"/>
    <property type="match status" value="1"/>
</dbReference>
<organism evidence="29">
    <name type="scientific">Onchocerca ochengi</name>
    <name type="common">Filarial nematode worm</name>
    <dbReference type="NCBI Taxonomy" id="42157"/>
    <lineage>
        <taxon>Eukaryota</taxon>
        <taxon>Metazoa</taxon>
        <taxon>Ecdysozoa</taxon>
        <taxon>Nematoda</taxon>
        <taxon>Chromadorea</taxon>
        <taxon>Rhabditida</taxon>
        <taxon>Spirurina</taxon>
        <taxon>Spiruromorpha</taxon>
        <taxon>Filarioidea</taxon>
        <taxon>Onchocercidae</taxon>
        <taxon>Onchocerca</taxon>
    </lineage>
</organism>
<dbReference type="Gene3D" id="3.40.190.80">
    <property type="match status" value="1"/>
</dbReference>
<gene>
    <name evidence="27" type="ORF">NOO_LOCUS2879</name>
</gene>
<dbReference type="InterPro" id="IPR020548">
    <property type="entry name" value="Fructose_bisphosphatase_AS"/>
</dbReference>
<comment type="subunit">
    <text evidence="20">Homotetramer. Interacts with ALDOA; the interaction blocks inhibition by physiological concentrations of AMP and reduces inhibition by Ca(2+). Interacts with alpha-actinin and F-actin.</text>
</comment>
<comment type="function">
    <text evidence="19">Catalyzes the hydrolysis of fructose 1,6-bisphosphate to fructose 6-phosphate in the presence of divalent cations and probably participates in glycogen synthesis from carbohydrate precursors, such as lactate.</text>
</comment>
<dbReference type="EC" id="3.1.3.11" evidence="8"/>
<dbReference type="AlphaFoldDB" id="A0A182E4F9"/>
<proteinExistence type="inferred from homology"/>
<keyword evidence="13" id="KW-0106">Calcium</keyword>
<evidence type="ECO:0000256" key="4">
    <source>
        <dbReference type="ARBA" id="ARBA00004216"/>
    </source>
</evidence>